<proteinExistence type="inferred from homology"/>
<feature type="domain" description="SAF" evidence="5">
    <location>
        <begin position="18"/>
        <end position="76"/>
    </location>
</feature>
<feature type="signal peptide" evidence="4">
    <location>
        <begin position="1"/>
        <end position="18"/>
    </location>
</feature>
<keyword evidence="2 4" id="KW-0732">Signal</keyword>
<evidence type="ECO:0000256" key="3">
    <source>
        <dbReference type="ARBA" id="ARBA00022764"/>
    </source>
</evidence>
<evidence type="ECO:0000259" key="5">
    <source>
        <dbReference type="SMART" id="SM00858"/>
    </source>
</evidence>
<dbReference type="PANTHER" id="PTHR36307:SF1">
    <property type="entry name" value="FLAGELLA BASAL BODY P-RING FORMATION PROTEIN FLGA"/>
    <property type="match status" value="1"/>
</dbReference>
<dbReference type="InterPro" id="IPR039246">
    <property type="entry name" value="Flagellar_FlgA"/>
</dbReference>
<dbReference type="InterPro" id="IPR013974">
    <property type="entry name" value="SAF"/>
</dbReference>
<dbReference type="Gene3D" id="2.30.30.760">
    <property type="match status" value="1"/>
</dbReference>
<organism evidence="6 7">
    <name type="scientific">Palleronia aestuarii</name>
    <dbReference type="NCBI Taxonomy" id="568105"/>
    <lineage>
        <taxon>Bacteria</taxon>
        <taxon>Pseudomonadati</taxon>
        <taxon>Pseudomonadota</taxon>
        <taxon>Alphaproteobacteria</taxon>
        <taxon>Rhodobacterales</taxon>
        <taxon>Roseobacteraceae</taxon>
        <taxon>Palleronia</taxon>
    </lineage>
</organism>
<keyword evidence="3 4" id="KW-0574">Periplasm</keyword>
<dbReference type="SMART" id="SM00858">
    <property type="entry name" value="SAF"/>
    <property type="match status" value="1"/>
</dbReference>
<dbReference type="EMBL" id="QKZL01000011">
    <property type="protein sequence ID" value="PZX15076.1"/>
    <property type="molecule type" value="Genomic_DNA"/>
</dbReference>
<name>A0A2W7NP97_9RHOB</name>
<comment type="similarity">
    <text evidence="4">Belongs to the FlgA family.</text>
</comment>
<keyword evidence="4" id="KW-1005">Bacterial flagellum biogenesis</keyword>
<reference evidence="6 7" key="1">
    <citation type="submission" date="2018-06" db="EMBL/GenBank/DDBJ databases">
        <title>Genomic Encyclopedia of Archaeal and Bacterial Type Strains, Phase II (KMG-II): from individual species to whole genera.</title>
        <authorList>
            <person name="Goeker M."/>
        </authorList>
    </citation>
    <scope>NUCLEOTIDE SEQUENCE [LARGE SCALE GENOMIC DNA]</scope>
    <source>
        <strain evidence="6 7">DSM 22009</strain>
    </source>
</reference>
<dbReference type="CDD" id="cd11614">
    <property type="entry name" value="SAF_CpaB_FlgA_like"/>
    <property type="match status" value="1"/>
</dbReference>
<dbReference type="OrthoDB" id="7619725at2"/>
<sequence>MRTVLTLLAILAPLPALCDTLVASQTIRAKSMLTAADGHLVAGDTPGALDDPAAIVGKEALVTLYAGRPIRPGDIGPPAIVERNQVVPLIYRSAVLNITAEARVLDRAGVGDRVRAMNLDSRTTVFGTVTPDGSIVVSGGFQ</sequence>
<protein>
    <recommendedName>
        <fullName evidence="4">Flagella basal body P-ring formation protein FlgA</fullName>
    </recommendedName>
</protein>
<evidence type="ECO:0000313" key="7">
    <source>
        <dbReference type="Proteomes" id="UP000248916"/>
    </source>
</evidence>
<comment type="function">
    <text evidence="4">Involved in the assembly process of the P-ring formation. It may associate with FlgF on the rod constituting a structure essential for the P-ring assembly or may act as a modulator protein for the P-ring assembly.</text>
</comment>
<evidence type="ECO:0000256" key="4">
    <source>
        <dbReference type="RuleBase" id="RU362063"/>
    </source>
</evidence>
<feature type="chain" id="PRO_5015798528" description="Flagella basal body P-ring formation protein FlgA" evidence="4">
    <location>
        <begin position="19"/>
        <end position="142"/>
    </location>
</feature>
<comment type="subcellular location">
    <subcellularLocation>
        <location evidence="1 4">Periplasm</location>
    </subcellularLocation>
</comment>
<keyword evidence="6" id="KW-0969">Cilium</keyword>
<keyword evidence="7" id="KW-1185">Reference proteome</keyword>
<comment type="caution">
    <text evidence="6">The sequence shown here is derived from an EMBL/GenBank/DDBJ whole genome shotgun (WGS) entry which is preliminary data.</text>
</comment>
<dbReference type="GO" id="GO:0044780">
    <property type="term" value="P:bacterial-type flagellum assembly"/>
    <property type="evidence" value="ECO:0007669"/>
    <property type="project" value="InterPro"/>
</dbReference>
<dbReference type="PANTHER" id="PTHR36307">
    <property type="entry name" value="FLAGELLA BASAL BODY P-RING FORMATION PROTEIN FLGA"/>
    <property type="match status" value="1"/>
</dbReference>
<gene>
    <name evidence="6" type="ORF">LX81_02665</name>
</gene>
<dbReference type="Pfam" id="PF13144">
    <property type="entry name" value="ChapFlgA"/>
    <property type="match status" value="1"/>
</dbReference>
<dbReference type="GO" id="GO:0042597">
    <property type="term" value="C:periplasmic space"/>
    <property type="evidence" value="ECO:0007669"/>
    <property type="project" value="UniProtKB-SubCell"/>
</dbReference>
<keyword evidence="6" id="KW-0966">Cell projection</keyword>
<evidence type="ECO:0000313" key="6">
    <source>
        <dbReference type="EMBL" id="PZX15076.1"/>
    </source>
</evidence>
<keyword evidence="6" id="KW-0282">Flagellum</keyword>
<accession>A0A2W7NP97</accession>
<evidence type="ECO:0000256" key="2">
    <source>
        <dbReference type="ARBA" id="ARBA00022729"/>
    </source>
</evidence>
<evidence type="ECO:0000256" key="1">
    <source>
        <dbReference type="ARBA" id="ARBA00004418"/>
    </source>
</evidence>
<dbReference type="RefSeq" id="WP_111537788.1">
    <property type="nucleotide sequence ID" value="NZ_QKZL01000011.1"/>
</dbReference>
<dbReference type="AlphaFoldDB" id="A0A2W7NP97"/>
<dbReference type="NCBIfam" id="TIGR03170">
    <property type="entry name" value="flgA_cterm"/>
    <property type="match status" value="1"/>
</dbReference>
<dbReference type="InterPro" id="IPR017585">
    <property type="entry name" value="SAF_FlgA"/>
</dbReference>
<dbReference type="Proteomes" id="UP000248916">
    <property type="component" value="Unassembled WGS sequence"/>
</dbReference>